<evidence type="ECO:0000256" key="1">
    <source>
        <dbReference type="ARBA" id="ARBA00004496"/>
    </source>
</evidence>
<evidence type="ECO:0000256" key="3">
    <source>
        <dbReference type="ARBA" id="ARBA00008061"/>
    </source>
</evidence>
<evidence type="ECO:0000256" key="15">
    <source>
        <dbReference type="PIRSR" id="PIRSR006337-1"/>
    </source>
</evidence>
<comment type="caution">
    <text evidence="18">The sequence shown here is derived from an EMBL/GenBank/DDBJ whole genome shotgun (WGS) entry which is preliminary data.</text>
</comment>
<evidence type="ECO:0000256" key="7">
    <source>
        <dbReference type="ARBA" id="ARBA00022801"/>
    </source>
</evidence>
<dbReference type="InterPro" id="IPR006047">
    <property type="entry name" value="GH13_cat_dom"/>
</dbReference>
<dbReference type="CDD" id="cd02853">
    <property type="entry name" value="E_set_MTHase_like_N"/>
    <property type="match status" value="1"/>
</dbReference>
<dbReference type="Pfam" id="PF00128">
    <property type="entry name" value="Alpha-amylase"/>
    <property type="match status" value="1"/>
</dbReference>
<proteinExistence type="inferred from homology"/>
<sequence>MPSMRAPIGRHGPQLLDCNTTRFRLWAPDAASVALVIVGGETLPMQPEANGWYGVDAPYGAGTLYRFAIDGELQVPDPASRAQAGDVHDPSVVVDPNDYLWRHADWQGRPWHETVLYELHVGLLGGFAGVEQHLADLAALGVTAIELMPLAEFPGERNWGYDGVLPYAPEAAYGSPAELKQLIDSAHGHGLMVFLDVVYNHFGPDGNYLGRYAKHFFRHDQQTPWGDAIDFRRREVRDFFIDNALMWLQEYRFDGLRLDAVHAIPERSFLTELAARVREATEPGRHVHLVLENEDNRASLLAQGFTAQWNDDGHNVLHCLLTGEHQGYYADYHGNASAKLARFLGEGFIYQGEANRHGETRGEPSGHLPPTAFVLFLQNHDQIGNRAFGERLISLTDPQSLRAATAVLLLSPMIPLLFMGEEWGARQPFLFFTSHHGELADAVREGRRNEFAEFAEFADENTRERIPDPNAIATFDASRPDFGARQEPGHAEWHALYNQLLDIRRREIVPRLPGARFLDARVLGDAAVLVHWRLGDGCRLRLELNLGEQVAALSEAAPGAELLFASRETVDARDALAPRLARLYLEKDHE</sequence>
<dbReference type="RefSeq" id="WP_102828468.1">
    <property type="nucleotide sequence ID" value="NZ_CP065721.1"/>
</dbReference>
<dbReference type="GO" id="GO:0005992">
    <property type="term" value="P:trehalose biosynthetic process"/>
    <property type="evidence" value="ECO:0007669"/>
    <property type="project" value="UniProtKB-UniRule"/>
</dbReference>
<comment type="subcellular location">
    <subcellularLocation>
        <location evidence="1 15">Cytoplasm</location>
    </subcellularLocation>
</comment>
<dbReference type="UniPathway" id="UPA00299"/>
<evidence type="ECO:0000256" key="9">
    <source>
        <dbReference type="ARBA" id="ARBA00023295"/>
    </source>
</evidence>
<organism evidence="18 19">
    <name type="scientific">Stutzerimonas degradans</name>
    <dbReference type="NCBI Taxonomy" id="2968968"/>
    <lineage>
        <taxon>Bacteria</taxon>
        <taxon>Pseudomonadati</taxon>
        <taxon>Pseudomonadota</taxon>
        <taxon>Gammaproteobacteria</taxon>
        <taxon>Pseudomonadales</taxon>
        <taxon>Pseudomonadaceae</taxon>
        <taxon>Stutzerimonas</taxon>
    </lineage>
</organism>
<feature type="active site" description="Proton donor" evidence="15">
    <location>
        <position position="292"/>
    </location>
</feature>
<evidence type="ECO:0000256" key="10">
    <source>
        <dbReference type="ARBA" id="ARBA00032057"/>
    </source>
</evidence>
<reference evidence="18 19" key="1">
    <citation type="submission" date="2018-01" db="EMBL/GenBank/DDBJ databases">
        <title>Denitrification phenotypes of diverse strains of Pseudomonas stutzeri.</title>
        <authorList>
            <person name="Milligan D.A."/>
            <person name="Bergaust L."/>
            <person name="Bakken L.R."/>
            <person name="Frostegard A."/>
        </authorList>
    </citation>
    <scope>NUCLEOTIDE SEQUENCE [LARGE SCALE GENOMIC DNA]</scope>
    <source>
        <strain evidence="18 19">DSM 50238</strain>
    </source>
</reference>
<keyword evidence="9 14" id="KW-0326">Glycosidase</keyword>
<dbReference type="InterPro" id="IPR044901">
    <property type="entry name" value="Trehalose_TreZ_E-set_sf"/>
</dbReference>
<dbReference type="InterPro" id="IPR012768">
    <property type="entry name" value="Trehalose_TreZ"/>
</dbReference>
<dbReference type="InterPro" id="IPR017853">
    <property type="entry name" value="GH"/>
</dbReference>
<dbReference type="PIRSF" id="PIRSF006337">
    <property type="entry name" value="Trehalose_TreZ"/>
    <property type="match status" value="1"/>
</dbReference>
<dbReference type="EC" id="3.2.1.141" evidence="4 13"/>
<dbReference type="AlphaFoldDB" id="A0A8E2QEL3"/>
<evidence type="ECO:0000313" key="19">
    <source>
        <dbReference type="Proteomes" id="UP000235881"/>
    </source>
</evidence>
<dbReference type="PANTHER" id="PTHR43651:SF11">
    <property type="entry name" value="MALTO-OLIGOSYLTREHALOSE TREHALOHYDROLASE"/>
    <property type="match status" value="1"/>
</dbReference>
<evidence type="ECO:0000256" key="14">
    <source>
        <dbReference type="PIRNR" id="PIRNR006337"/>
    </source>
</evidence>
<dbReference type="InterPro" id="IPR013783">
    <property type="entry name" value="Ig-like_fold"/>
</dbReference>
<feature type="domain" description="Glycosyl hydrolase family 13 catalytic" evidence="17">
    <location>
        <begin position="114"/>
        <end position="444"/>
    </location>
</feature>
<comment type="pathway">
    <text evidence="2 14">Glycan biosynthesis; trehalose biosynthesis.</text>
</comment>
<evidence type="ECO:0000256" key="5">
    <source>
        <dbReference type="ARBA" id="ARBA00015938"/>
    </source>
</evidence>
<dbReference type="GO" id="GO:0005737">
    <property type="term" value="C:cytoplasm"/>
    <property type="evidence" value="ECO:0007669"/>
    <property type="project" value="UniProtKB-SubCell"/>
</dbReference>
<evidence type="ECO:0000256" key="12">
    <source>
        <dbReference type="ARBA" id="ARBA00034013"/>
    </source>
</evidence>
<dbReference type="InterPro" id="IPR022567">
    <property type="entry name" value="DUF3459"/>
</dbReference>
<gene>
    <name evidence="18" type="primary">treZ</name>
    <name evidence="18" type="ORF">CXK95_09675</name>
</gene>
<evidence type="ECO:0000256" key="8">
    <source>
        <dbReference type="ARBA" id="ARBA00023277"/>
    </source>
</evidence>
<comment type="similarity">
    <text evidence="3 14">Belongs to the glycosyl hydrolase 13 family.</text>
</comment>
<dbReference type="EMBL" id="POUK01000003">
    <property type="protein sequence ID" value="PNF76669.1"/>
    <property type="molecule type" value="Genomic_DNA"/>
</dbReference>
<keyword evidence="8" id="KW-0119">Carbohydrate metabolism</keyword>
<dbReference type="Gene3D" id="2.60.40.10">
    <property type="entry name" value="Immunoglobulins"/>
    <property type="match status" value="1"/>
</dbReference>
<evidence type="ECO:0000256" key="11">
    <source>
        <dbReference type="ARBA" id="ARBA00033284"/>
    </source>
</evidence>
<evidence type="ECO:0000256" key="13">
    <source>
        <dbReference type="NCBIfam" id="TIGR02402"/>
    </source>
</evidence>
<evidence type="ECO:0000256" key="16">
    <source>
        <dbReference type="PIRSR" id="PIRSR006337-3"/>
    </source>
</evidence>
<feature type="site" description="Transition state stabilizer" evidence="16">
    <location>
        <position position="381"/>
    </location>
</feature>
<dbReference type="SUPFAM" id="SSF81296">
    <property type="entry name" value="E set domains"/>
    <property type="match status" value="1"/>
</dbReference>
<protein>
    <recommendedName>
        <fullName evidence="5 13">Malto-oligosyltrehalose trehalohydrolase</fullName>
        <shortName evidence="14">MTHase</shortName>
        <ecNumber evidence="4 13">3.2.1.141</ecNumber>
    </recommendedName>
    <alternativeName>
        <fullName evidence="11 14">4-alpha-D-((1-&gt;4)-alpha-D-glucano)trehalose trehalohydrolase</fullName>
    </alternativeName>
    <alternativeName>
        <fullName evidence="10 14">Maltooligosyl trehalose trehalohydrolase</fullName>
    </alternativeName>
</protein>
<dbReference type="Gene3D" id="3.20.20.80">
    <property type="entry name" value="Glycosidases"/>
    <property type="match status" value="1"/>
</dbReference>
<dbReference type="SUPFAM" id="SSF51445">
    <property type="entry name" value="(Trans)glycosidases"/>
    <property type="match status" value="1"/>
</dbReference>
<accession>A0A8E2QEL3</accession>
<dbReference type="SMART" id="SM00642">
    <property type="entry name" value="Aamy"/>
    <property type="match status" value="1"/>
</dbReference>
<dbReference type="CDD" id="cd11325">
    <property type="entry name" value="AmyAc_GTHase"/>
    <property type="match status" value="1"/>
</dbReference>
<keyword evidence="6" id="KW-0963">Cytoplasm</keyword>
<evidence type="ECO:0000256" key="6">
    <source>
        <dbReference type="ARBA" id="ARBA00022490"/>
    </source>
</evidence>
<dbReference type="Gene3D" id="1.10.10.760">
    <property type="entry name" value="E-set domains of sugar-utilizing enzymes"/>
    <property type="match status" value="1"/>
</dbReference>
<dbReference type="Pfam" id="PF11941">
    <property type="entry name" value="DUF3459"/>
    <property type="match status" value="1"/>
</dbReference>
<keyword evidence="7 14" id="KW-0378">Hydrolase</keyword>
<name>A0A8E2QEL3_9GAMM</name>
<dbReference type="PANTHER" id="PTHR43651">
    <property type="entry name" value="1,4-ALPHA-GLUCAN-BRANCHING ENZYME"/>
    <property type="match status" value="1"/>
</dbReference>
<dbReference type="NCBIfam" id="TIGR02402">
    <property type="entry name" value="trehalose_TreZ"/>
    <property type="match status" value="1"/>
</dbReference>
<evidence type="ECO:0000256" key="2">
    <source>
        <dbReference type="ARBA" id="ARBA00005199"/>
    </source>
</evidence>
<evidence type="ECO:0000313" key="18">
    <source>
        <dbReference type="EMBL" id="PNF76669.1"/>
    </source>
</evidence>
<dbReference type="Proteomes" id="UP000235881">
    <property type="component" value="Unassembled WGS sequence"/>
</dbReference>
<feature type="active site" description="Nucleophile" evidence="15">
    <location>
        <position position="259"/>
    </location>
</feature>
<evidence type="ECO:0000256" key="4">
    <source>
        <dbReference type="ARBA" id="ARBA00012268"/>
    </source>
</evidence>
<dbReference type="InterPro" id="IPR014756">
    <property type="entry name" value="Ig_E-set"/>
</dbReference>
<evidence type="ECO:0000259" key="17">
    <source>
        <dbReference type="SMART" id="SM00642"/>
    </source>
</evidence>
<comment type="catalytic activity">
    <reaction evidence="12 14">
        <text>hydrolysis of (1-&gt;4)-alpha-D-glucosidic linkage in 4-alpha-D-[(1-&gt;4)-alpha-D-glucanosyl]n trehalose to yield trehalose and (1-&gt;4)-alpha-D-glucan.</text>
        <dbReference type="EC" id="3.2.1.141"/>
    </reaction>
</comment>
<keyword evidence="19" id="KW-1185">Reference proteome</keyword>
<dbReference type="GO" id="GO:0033942">
    <property type="term" value="F:4-alpha-D-(1-&gt;4)-alpha-D-glucanotrehalose trehalohydrolase activity"/>
    <property type="evidence" value="ECO:0007669"/>
    <property type="project" value="UniProtKB-EC"/>
</dbReference>